<name>A0AAV5UAX5_9BILA</name>
<dbReference type="EMBL" id="BTSX01000006">
    <property type="protein sequence ID" value="GMT03621.1"/>
    <property type="molecule type" value="Genomic_DNA"/>
</dbReference>
<feature type="signal peptide" evidence="1">
    <location>
        <begin position="1"/>
        <end position="21"/>
    </location>
</feature>
<keyword evidence="3" id="KW-1185">Reference proteome</keyword>
<feature type="non-terminal residue" evidence="2">
    <location>
        <position position="84"/>
    </location>
</feature>
<evidence type="ECO:0008006" key="4">
    <source>
        <dbReference type="Google" id="ProtNLM"/>
    </source>
</evidence>
<comment type="caution">
    <text evidence="2">The sequence shown here is derived from an EMBL/GenBank/DDBJ whole genome shotgun (WGS) entry which is preliminary data.</text>
</comment>
<organism evidence="2 3">
    <name type="scientific">Pristionchus entomophagus</name>
    <dbReference type="NCBI Taxonomy" id="358040"/>
    <lineage>
        <taxon>Eukaryota</taxon>
        <taxon>Metazoa</taxon>
        <taxon>Ecdysozoa</taxon>
        <taxon>Nematoda</taxon>
        <taxon>Chromadorea</taxon>
        <taxon>Rhabditida</taxon>
        <taxon>Rhabditina</taxon>
        <taxon>Diplogasteromorpha</taxon>
        <taxon>Diplogasteroidea</taxon>
        <taxon>Neodiplogasteridae</taxon>
        <taxon>Pristionchus</taxon>
    </lineage>
</organism>
<evidence type="ECO:0000313" key="2">
    <source>
        <dbReference type="EMBL" id="GMT03621.1"/>
    </source>
</evidence>
<reference evidence="2" key="1">
    <citation type="submission" date="2023-10" db="EMBL/GenBank/DDBJ databases">
        <title>Genome assembly of Pristionchus species.</title>
        <authorList>
            <person name="Yoshida K."/>
            <person name="Sommer R.J."/>
        </authorList>
    </citation>
    <scope>NUCLEOTIDE SEQUENCE</scope>
    <source>
        <strain evidence="2">RS0144</strain>
    </source>
</reference>
<evidence type="ECO:0000256" key="1">
    <source>
        <dbReference type="SAM" id="SignalP"/>
    </source>
</evidence>
<feature type="non-terminal residue" evidence="2">
    <location>
        <position position="1"/>
    </location>
</feature>
<gene>
    <name evidence="2" type="ORF">PENTCL1PPCAC_25795</name>
</gene>
<proteinExistence type="predicted"/>
<dbReference type="Proteomes" id="UP001432027">
    <property type="component" value="Unassembled WGS sequence"/>
</dbReference>
<protein>
    <recommendedName>
        <fullName evidence="4">G protein-coupled receptor</fullName>
    </recommendedName>
</protein>
<feature type="chain" id="PRO_5043562918" description="G protein-coupled receptor" evidence="1">
    <location>
        <begin position="22"/>
        <end position="84"/>
    </location>
</feature>
<sequence>CFLTASHLHLILLILLSFRLQFPPFLPFPLPQYLPIFLSNTITKKVCRFPRTATRSPSRYLLTSFFPRVMNIAASACALPSVHP</sequence>
<evidence type="ECO:0000313" key="3">
    <source>
        <dbReference type="Proteomes" id="UP001432027"/>
    </source>
</evidence>
<keyword evidence="1" id="KW-0732">Signal</keyword>
<dbReference type="AlphaFoldDB" id="A0AAV5UAX5"/>
<accession>A0AAV5UAX5</accession>